<name>A0A9Q1EBH1_SYNKA</name>
<feature type="region of interest" description="Disordered" evidence="1">
    <location>
        <begin position="20"/>
        <end position="39"/>
    </location>
</feature>
<organism evidence="2 3">
    <name type="scientific">Synaphobranchus kaupii</name>
    <name type="common">Kaup's arrowtooth eel</name>
    <dbReference type="NCBI Taxonomy" id="118154"/>
    <lineage>
        <taxon>Eukaryota</taxon>
        <taxon>Metazoa</taxon>
        <taxon>Chordata</taxon>
        <taxon>Craniata</taxon>
        <taxon>Vertebrata</taxon>
        <taxon>Euteleostomi</taxon>
        <taxon>Actinopterygii</taxon>
        <taxon>Neopterygii</taxon>
        <taxon>Teleostei</taxon>
        <taxon>Anguilliformes</taxon>
        <taxon>Synaphobranchidae</taxon>
        <taxon>Synaphobranchus</taxon>
    </lineage>
</organism>
<evidence type="ECO:0000313" key="3">
    <source>
        <dbReference type="Proteomes" id="UP001152622"/>
    </source>
</evidence>
<accession>A0A9Q1EBH1</accession>
<sequence>MTCFYMSGWQIKAIHRTLKPFEGSNPGDLPRNRDGSPRYAQRGTIEQVLKTKQVGRRRDWMGQVEVEVEDAGSRLRKVITSLNLGNYSSRKKDGKQRRVHRWQAEATIACKATSCTSVTVPGSLEYSRLLRDLPELRLTSQPRQVFASYNPGCRLTSLKDLPVETLSAVPCY</sequence>
<gene>
    <name evidence="2" type="ORF">SKAU_G00390900</name>
</gene>
<evidence type="ECO:0000313" key="2">
    <source>
        <dbReference type="EMBL" id="KAJ8335748.1"/>
    </source>
</evidence>
<reference evidence="2" key="1">
    <citation type="journal article" date="2023" name="Science">
        <title>Genome structures resolve the early diversification of teleost fishes.</title>
        <authorList>
            <person name="Parey E."/>
            <person name="Louis A."/>
            <person name="Montfort J."/>
            <person name="Bouchez O."/>
            <person name="Roques C."/>
            <person name="Iampietro C."/>
            <person name="Lluch J."/>
            <person name="Castinel A."/>
            <person name="Donnadieu C."/>
            <person name="Desvignes T."/>
            <person name="Floi Bucao C."/>
            <person name="Jouanno E."/>
            <person name="Wen M."/>
            <person name="Mejri S."/>
            <person name="Dirks R."/>
            <person name="Jansen H."/>
            <person name="Henkel C."/>
            <person name="Chen W.J."/>
            <person name="Zahm M."/>
            <person name="Cabau C."/>
            <person name="Klopp C."/>
            <person name="Thompson A.W."/>
            <person name="Robinson-Rechavi M."/>
            <person name="Braasch I."/>
            <person name="Lecointre G."/>
            <person name="Bobe J."/>
            <person name="Postlethwait J.H."/>
            <person name="Berthelot C."/>
            <person name="Roest Crollius H."/>
            <person name="Guiguen Y."/>
        </authorList>
    </citation>
    <scope>NUCLEOTIDE SEQUENCE</scope>
    <source>
        <strain evidence="2">WJC10195</strain>
    </source>
</reference>
<protein>
    <submittedName>
        <fullName evidence="2">Uncharacterized protein</fullName>
    </submittedName>
</protein>
<dbReference type="EMBL" id="JAINUF010000020">
    <property type="protein sequence ID" value="KAJ8335748.1"/>
    <property type="molecule type" value="Genomic_DNA"/>
</dbReference>
<proteinExistence type="predicted"/>
<evidence type="ECO:0000256" key="1">
    <source>
        <dbReference type="SAM" id="MobiDB-lite"/>
    </source>
</evidence>
<comment type="caution">
    <text evidence="2">The sequence shown here is derived from an EMBL/GenBank/DDBJ whole genome shotgun (WGS) entry which is preliminary data.</text>
</comment>
<dbReference type="Proteomes" id="UP001152622">
    <property type="component" value="Chromosome 20"/>
</dbReference>
<dbReference type="AlphaFoldDB" id="A0A9Q1EBH1"/>
<keyword evidence="3" id="KW-1185">Reference proteome</keyword>